<dbReference type="GO" id="GO:0004563">
    <property type="term" value="F:beta-N-acetylhexosaminidase activity"/>
    <property type="evidence" value="ECO:0007669"/>
    <property type="project" value="UniProtKB-EC"/>
</dbReference>
<dbReference type="Gene3D" id="3.30.379.10">
    <property type="entry name" value="Chitobiase/beta-hexosaminidase domain 2-like"/>
    <property type="match status" value="1"/>
</dbReference>
<feature type="signal peptide" evidence="7">
    <location>
        <begin position="1"/>
        <end position="18"/>
    </location>
</feature>
<comment type="similarity">
    <text evidence="2">Belongs to the glycosyl hydrolase 20 family.</text>
</comment>
<keyword evidence="7" id="KW-0732">Signal</keyword>
<dbReference type="PANTHER" id="PTHR22600:SF57">
    <property type="entry name" value="BETA-N-ACETYLHEXOSAMINIDASE"/>
    <property type="match status" value="1"/>
</dbReference>
<evidence type="ECO:0000256" key="1">
    <source>
        <dbReference type="ARBA" id="ARBA00001231"/>
    </source>
</evidence>
<dbReference type="SUPFAM" id="SSF55545">
    <property type="entry name" value="beta-N-acetylhexosaminidase-like domain"/>
    <property type="match status" value="1"/>
</dbReference>
<evidence type="ECO:0000256" key="7">
    <source>
        <dbReference type="SAM" id="SignalP"/>
    </source>
</evidence>
<dbReference type="EC" id="3.2.1.52" evidence="3"/>
<evidence type="ECO:0000256" key="5">
    <source>
        <dbReference type="ARBA" id="ARBA00023295"/>
    </source>
</evidence>
<dbReference type="PRINTS" id="PR00738">
    <property type="entry name" value="GLHYDRLASE20"/>
</dbReference>
<dbReference type="GO" id="GO:0016020">
    <property type="term" value="C:membrane"/>
    <property type="evidence" value="ECO:0007669"/>
    <property type="project" value="TreeGrafter"/>
</dbReference>
<protein>
    <recommendedName>
        <fullName evidence="3">beta-N-acetylhexosaminidase</fullName>
        <ecNumber evidence="3">3.2.1.52</ecNumber>
    </recommendedName>
</protein>
<dbReference type="HOGENOM" id="CLU_007082_5_0_10"/>
<reference evidence="11 12" key="1">
    <citation type="submission" date="2012-01" db="EMBL/GenBank/DDBJ databases">
        <title>The Genome Sequence of Odoribacter laneus YIT 12061.</title>
        <authorList>
            <consortium name="The Broad Institute Genome Sequencing Platform"/>
            <person name="Earl A."/>
            <person name="Ward D."/>
            <person name="Feldgarden M."/>
            <person name="Gevers D."/>
            <person name="Morotomi M."/>
            <person name="Young S.K."/>
            <person name="Zeng Q."/>
            <person name="Gargeya S."/>
            <person name="Fitzgerald M."/>
            <person name="Haas B."/>
            <person name="Abouelleil A."/>
            <person name="Alvarado L."/>
            <person name="Arachchi H.M."/>
            <person name="Berlin A."/>
            <person name="Chapman S.B."/>
            <person name="Gearin G."/>
            <person name="Goldberg J."/>
            <person name="Griggs A."/>
            <person name="Gujja S."/>
            <person name="Hansen M."/>
            <person name="Heiman D."/>
            <person name="Howarth C."/>
            <person name="Larimer J."/>
            <person name="Lui A."/>
            <person name="MacDonald P.J.P."/>
            <person name="McCowen C."/>
            <person name="Montmayeur A."/>
            <person name="Murphy C."/>
            <person name="Neiman D."/>
            <person name="Pearson M."/>
            <person name="Priest M."/>
            <person name="Roberts A."/>
            <person name="Saif S."/>
            <person name="Shea T."/>
            <person name="Sisk P."/>
            <person name="Stolte C."/>
            <person name="Sykes S."/>
            <person name="Wortman J."/>
            <person name="Nusbaum C."/>
            <person name="Birren B."/>
        </authorList>
    </citation>
    <scope>NUCLEOTIDE SEQUENCE [LARGE SCALE GENOMIC DNA]</scope>
    <source>
        <strain evidence="11 12">YIT 12061</strain>
    </source>
</reference>
<feature type="domain" description="GH29D-like beta-sandwich" evidence="10">
    <location>
        <begin position="549"/>
        <end position="600"/>
    </location>
</feature>
<gene>
    <name evidence="11" type="ORF">HMPREF9449_03022</name>
</gene>
<dbReference type="CDD" id="cd06563">
    <property type="entry name" value="GH20_chitobiase-like"/>
    <property type="match status" value="1"/>
</dbReference>
<dbReference type="Pfam" id="PF13290">
    <property type="entry name" value="CHB_HEX_C_1"/>
    <property type="match status" value="1"/>
</dbReference>
<dbReference type="InterPro" id="IPR017853">
    <property type="entry name" value="GH"/>
</dbReference>
<dbReference type="eggNOG" id="COG3525">
    <property type="taxonomic scope" value="Bacteria"/>
</dbReference>
<evidence type="ECO:0000313" key="12">
    <source>
        <dbReference type="Proteomes" id="UP000004892"/>
    </source>
</evidence>
<dbReference type="GO" id="GO:0005975">
    <property type="term" value="P:carbohydrate metabolic process"/>
    <property type="evidence" value="ECO:0007669"/>
    <property type="project" value="InterPro"/>
</dbReference>
<evidence type="ECO:0000313" key="11">
    <source>
        <dbReference type="EMBL" id="EHP45177.1"/>
    </source>
</evidence>
<dbReference type="InterPro" id="IPR025705">
    <property type="entry name" value="Beta_hexosaminidase_sua/sub"/>
</dbReference>
<evidence type="ECO:0000256" key="2">
    <source>
        <dbReference type="ARBA" id="ARBA00006285"/>
    </source>
</evidence>
<evidence type="ECO:0000256" key="3">
    <source>
        <dbReference type="ARBA" id="ARBA00012663"/>
    </source>
</evidence>
<dbReference type="Pfam" id="PF00728">
    <property type="entry name" value="Glyco_hydro_20"/>
    <property type="match status" value="1"/>
</dbReference>
<dbReference type="STRING" id="742817.HMPREF9449_03022"/>
<dbReference type="InterPro" id="IPR059177">
    <property type="entry name" value="GH29D-like_dom"/>
</dbReference>
<dbReference type="InterPro" id="IPR029018">
    <property type="entry name" value="Hex-like_dom2"/>
</dbReference>
<dbReference type="AlphaFoldDB" id="H1DL86"/>
<keyword evidence="4" id="KW-0378">Hydrolase</keyword>
<proteinExistence type="inferred from homology"/>
<dbReference type="RefSeq" id="WP_009138165.1">
    <property type="nucleotide sequence ID" value="NZ_JH594598.1"/>
</dbReference>
<dbReference type="PANTHER" id="PTHR22600">
    <property type="entry name" value="BETA-HEXOSAMINIDASE"/>
    <property type="match status" value="1"/>
</dbReference>
<feature type="domain" description="Glycoside hydrolase family 20 catalytic" evidence="8">
    <location>
        <begin position="161"/>
        <end position="504"/>
    </location>
</feature>
<dbReference type="GO" id="GO:0030203">
    <property type="term" value="P:glycosaminoglycan metabolic process"/>
    <property type="evidence" value="ECO:0007669"/>
    <property type="project" value="TreeGrafter"/>
</dbReference>
<evidence type="ECO:0000256" key="4">
    <source>
        <dbReference type="ARBA" id="ARBA00022801"/>
    </source>
</evidence>
<dbReference type="Proteomes" id="UP000004892">
    <property type="component" value="Unassembled WGS sequence"/>
</dbReference>
<dbReference type="PATRIC" id="fig|742817.3.peg.3233"/>
<dbReference type="Pfam" id="PF02838">
    <property type="entry name" value="Glyco_hydro_20b"/>
    <property type="match status" value="1"/>
</dbReference>
<dbReference type="PROSITE" id="PS51257">
    <property type="entry name" value="PROKAR_LIPOPROTEIN"/>
    <property type="match status" value="1"/>
</dbReference>
<dbReference type="SUPFAM" id="SSF51445">
    <property type="entry name" value="(Trans)glycosidases"/>
    <property type="match status" value="1"/>
</dbReference>
<organism evidence="11 12">
    <name type="scientific">Odoribacter laneus YIT 12061</name>
    <dbReference type="NCBI Taxonomy" id="742817"/>
    <lineage>
        <taxon>Bacteria</taxon>
        <taxon>Pseudomonadati</taxon>
        <taxon>Bacteroidota</taxon>
        <taxon>Bacteroidia</taxon>
        <taxon>Bacteroidales</taxon>
        <taxon>Odoribacteraceae</taxon>
        <taxon>Odoribacter</taxon>
    </lineage>
</organism>
<feature type="active site" description="Proton donor" evidence="6">
    <location>
        <position position="335"/>
    </location>
</feature>
<feature type="domain" description="Beta-hexosaminidase bacterial type N-terminal" evidence="9">
    <location>
        <begin position="28"/>
        <end position="157"/>
    </location>
</feature>
<evidence type="ECO:0000259" key="9">
    <source>
        <dbReference type="Pfam" id="PF02838"/>
    </source>
</evidence>
<evidence type="ECO:0000259" key="10">
    <source>
        <dbReference type="Pfam" id="PF13290"/>
    </source>
</evidence>
<evidence type="ECO:0000256" key="6">
    <source>
        <dbReference type="PIRSR" id="PIRSR625705-1"/>
    </source>
</evidence>
<evidence type="ECO:0000259" key="8">
    <source>
        <dbReference type="Pfam" id="PF00728"/>
    </source>
</evidence>
<accession>H1DL86</accession>
<dbReference type="InterPro" id="IPR015882">
    <property type="entry name" value="HEX_bac_N"/>
</dbReference>
<dbReference type="Gene3D" id="3.20.20.80">
    <property type="entry name" value="Glycosidases"/>
    <property type="match status" value="1"/>
</dbReference>
<dbReference type="Gene3D" id="2.60.120.1190">
    <property type="match status" value="1"/>
</dbReference>
<sequence>MKRISLLFLIVICGVAFYACENTEVQQLNIVPRPVEVQVTKGHFLLTPQTVIQVEKGEENIVPACRFFADYVGRSFGSPLKIEEGGRARNAIHVAIDTTLGQEAYQLTVNKKKIDILAGSGVAVFYAFQTLRQMTPVAMEKGEKMTVAEIQNAVIKDEPRFAYRGAMLDVGRHLFTVKDIKTFIDMLALHKLNRFHWHLTDDQGWRIEIKKYPELTKVGSMRKETVIGRNSGKYDGQPYGGYYSQEEVKEIVKYAADRYITVIPEIELPGHAGAALASYPWLGCTGGPYEVVKEWGVFEDVYCAGSEKTFQFFEDVFDEVISLFPSEFIHVGGDECPKEAWKKCPKCQRRIKKENLKNEYELQSYFVHRMEKYLNSKGRKIIGWDEILEGGISKTATIMSWRGTRGGIEAAKQGNQVIMAPNTYVYLDYYQALDREKEPFAIGGYLPIEKVYSLEPTLGLNPEESKMVIGVQANTWTEYIKDFKHVQYMVLPRLAALSEVAWTPASEKDYASFINRIVALSGRYDALGYNYAKHILSVIGTTKLNREKKELELTLAPTGGKYEIHYTLDGNKPTLESPLYKDKLKIRENCSVKALLFREGEPLGKEYQKHFTFSKSAFKKVTLSSQLALTYSAQGGMSLTDGVRGSEDFQDGNWLGTSIDDIVLVIDMEQPTTYTKVSVSCLNRPSDRICLPESIKVYQSNGDQYYFKVAELKNIDSLKDMQTKGIKKLDIEVEKGEGRFIKVVVERKKRLPEGHPASGAAPYLFVDEVEVN</sequence>
<dbReference type="GeneID" id="98070540"/>
<comment type="catalytic activity">
    <reaction evidence="1">
        <text>Hydrolysis of terminal non-reducing N-acetyl-D-hexosamine residues in N-acetyl-beta-D-hexosaminides.</text>
        <dbReference type="EC" id="3.2.1.52"/>
    </reaction>
</comment>
<keyword evidence="12" id="KW-1185">Reference proteome</keyword>
<comment type="caution">
    <text evidence="11">The sequence shown here is derived from an EMBL/GenBank/DDBJ whole genome shotgun (WGS) entry which is preliminary data.</text>
</comment>
<name>H1DL86_9BACT</name>
<keyword evidence="5" id="KW-0326">Glycosidase</keyword>
<dbReference type="EMBL" id="ADMC01000034">
    <property type="protein sequence ID" value="EHP45177.1"/>
    <property type="molecule type" value="Genomic_DNA"/>
</dbReference>
<dbReference type="InterPro" id="IPR015883">
    <property type="entry name" value="Glyco_hydro_20_cat"/>
</dbReference>
<feature type="chain" id="PRO_5003549283" description="beta-N-acetylhexosaminidase" evidence="7">
    <location>
        <begin position="19"/>
        <end position="772"/>
    </location>
</feature>